<evidence type="ECO:0000313" key="2">
    <source>
        <dbReference type="EMBL" id="NYJ25467.1"/>
    </source>
</evidence>
<proteinExistence type="predicted"/>
<feature type="transmembrane region" description="Helical" evidence="1">
    <location>
        <begin position="140"/>
        <end position="163"/>
    </location>
</feature>
<feature type="transmembrane region" description="Helical" evidence="1">
    <location>
        <begin position="6"/>
        <end position="30"/>
    </location>
</feature>
<evidence type="ECO:0000313" key="3">
    <source>
        <dbReference type="Proteomes" id="UP000578352"/>
    </source>
</evidence>
<gene>
    <name evidence="2" type="ORF">HNR13_003754</name>
</gene>
<dbReference type="Pfam" id="PF11139">
    <property type="entry name" value="SfLAP"/>
    <property type="match status" value="1"/>
</dbReference>
<organism evidence="2 3">
    <name type="scientific">Leifsonia shinshuensis</name>
    <dbReference type="NCBI Taxonomy" id="150026"/>
    <lineage>
        <taxon>Bacteria</taxon>
        <taxon>Bacillati</taxon>
        <taxon>Actinomycetota</taxon>
        <taxon>Actinomycetes</taxon>
        <taxon>Micrococcales</taxon>
        <taxon>Microbacteriaceae</taxon>
        <taxon>Leifsonia</taxon>
    </lineage>
</organism>
<keyword evidence="1" id="KW-0812">Transmembrane</keyword>
<feature type="transmembrane region" description="Helical" evidence="1">
    <location>
        <begin position="199"/>
        <end position="222"/>
    </location>
</feature>
<sequence>MDGIASTFALALGVVLSPLPIVATVALLLSAGGRRNALAYAVSFTAVGFAVTLVAGLTSAGSTGAKSGSSTFGIIAAAVLGLGFLALAVASWLGRPRAGKPRRTPAWLAAVDTLTPARSAGLGALMAATNSKNIPLELKAGAAFGGAGLPLLAIAALCLAFALVAALGVLAPTALAATGAPGVTAGLTRLKDVMIEHNAVIMTVLFGLLAVMEAVNLITALAA</sequence>
<dbReference type="Proteomes" id="UP000578352">
    <property type="component" value="Unassembled WGS sequence"/>
</dbReference>
<evidence type="ECO:0000256" key="1">
    <source>
        <dbReference type="SAM" id="Phobius"/>
    </source>
</evidence>
<feature type="transmembrane region" description="Helical" evidence="1">
    <location>
        <begin position="72"/>
        <end position="93"/>
    </location>
</feature>
<dbReference type="AlphaFoldDB" id="A0A853CXY3"/>
<comment type="caution">
    <text evidence="2">The sequence shown here is derived from an EMBL/GenBank/DDBJ whole genome shotgun (WGS) entry which is preliminary data.</text>
</comment>
<name>A0A853CXY3_9MICO</name>
<keyword evidence="1" id="KW-1133">Transmembrane helix</keyword>
<evidence type="ECO:0008006" key="4">
    <source>
        <dbReference type="Google" id="ProtNLM"/>
    </source>
</evidence>
<keyword evidence="1" id="KW-0472">Membrane</keyword>
<accession>A0A853CXY3</accession>
<feature type="transmembrane region" description="Helical" evidence="1">
    <location>
        <begin position="37"/>
        <end position="60"/>
    </location>
</feature>
<protein>
    <recommendedName>
        <fullName evidence="4">GAP family protein</fullName>
    </recommendedName>
</protein>
<dbReference type="EMBL" id="JACCFL010000001">
    <property type="protein sequence ID" value="NYJ25467.1"/>
    <property type="molecule type" value="Genomic_DNA"/>
</dbReference>
<reference evidence="2 3" key="1">
    <citation type="submission" date="2020-07" db="EMBL/GenBank/DDBJ databases">
        <title>Sequencing the genomes of 1000 actinobacteria strains.</title>
        <authorList>
            <person name="Klenk H.-P."/>
        </authorList>
    </citation>
    <scope>NUCLEOTIDE SEQUENCE [LARGE SCALE GENOMIC DNA]</scope>
    <source>
        <strain evidence="2 3">DSM 15165</strain>
    </source>
</reference>
<dbReference type="RefSeq" id="WP_179608198.1">
    <property type="nucleotide sequence ID" value="NZ_BAABEH010000001.1"/>
</dbReference>
<dbReference type="InterPro" id="IPR021315">
    <property type="entry name" value="Gap/Sap"/>
</dbReference>